<accession>A0A4C1SP67</accession>
<protein>
    <submittedName>
        <fullName evidence="1">Uncharacterized protein</fullName>
    </submittedName>
</protein>
<proteinExistence type="predicted"/>
<name>A0A4C1SP67_EUMVA</name>
<gene>
    <name evidence="1" type="ORF">EVAR_91086_1</name>
</gene>
<sequence>MFWNANGICQHKNELEHFLSEKYLSSHCSESIRLRTPGDIELGIENISKMMNEAVHHASTTYQQPSFNRIFSADIQRLVRKEREEKGVAATQISLASDLENVSHS</sequence>
<evidence type="ECO:0000313" key="1">
    <source>
        <dbReference type="EMBL" id="GBP03949.1"/>
    </source>
</evidence>
<comment type="caution">
    <text evidence="1">The sequence shown here is derived from an EMBL/GenBank/DDBJ whole genome shotgun (WGS) entry which is preliminary data.</text>
</comment>
<dbReference type="EMBL" id="BGZK01003718">
    <property type="protein sequence ID" value="GBP03949.1"/>
    <property type="molecule type" value="Genomic_DNA"/>
</dbReference>
<organism evidence="1 2">
    <name type="scientific">Eumeta variegata</name>
    <name type="common">Bagworm moth</name>
    <name type="synonym">Eumeta japonica</name>
    <dbReference type="NCBI Taxonomy" id="151549"/>
    <lineage>
        <taxon>Eukaryota</taxon>
        <taxon>Metazoa</taxon>
        <taxon>Ecdysozoa</taxon>
        <taxon>Arthropoda</taxon>
        <taxon>Hexapoda</taxon>
        <taxon>Insecta</taxon>
        <taxon>Pterygota</taxon>
        <taxon>Neoptera</taxon>
        <taxon>Endopterygota</taxon>
        <taxon>Lepidoptera</taxon>
        <taxon>Glossata</taxon>
        <taxon>Ditrysia</taxon>
        <taxon>Tineoidea</taxon>
        <taxon>Psychidae</taxon>
        <taxon>Oiketicinae</taxon>
        <taxon>Eumeta</taxon>
    </lineage>
</organism>
<keyword evidence="2" id="KW-1185">Reference proteome</keyword>
<dbReference type="Proteomes" id="UP000299102">
    <property type="component" value="Unassembled WGS sequence"/>
</dbReference>
<dbReference type="AlphaFoldDB" id="A0A4C1SP67"/>
<evidence type="ECO:0000313" key="2">
    <source>
        <dbReference type="Proteomes" id="UP000299102"/>
    </source>
</evidence>
<reference evidence="1 2" key="1">
    <citation type="journal article" date="2019" name="Commun. Biol.">
        <title>The bagworm genome reveals a unique fibroin gene that provides high tensile strength.</title>
        <authorList>
            <person name="Kono N."/>
            <person name="Nakamura H."/>
            <person name="Ohtoshi R."/>
            <person name="Tomita M."/>
            <person name="Numata K."/>
            <person name="Arakawa K."/>
        </authorList>
    </citation>
    <scope>NUCLEOTIDE SEQUENCE [LARGE SCALE GENOMIC DNA]</scope>
</reference>